<comment type="similarity">
    <text evidence="1">Belongs to the neutral sphingomyelinase family.</text>
</comment>
<dbReference type="PANTHER" id="PTHR16320">
    <property type="entry name" value="SPHINGOMYELINASE FAMILY MEMBER"/>
    <property type="match status" value="1"/>
</dbReference>
<dbReference type="GO" id="GO:0005737">
    <property type="term" value="C:cytoplasm"/>
    <property type="evidence" value="ECO:0007669"/>
    <property type="project" value="TreeGrafter"/>
</dbReference>
<dbReference type="InterPro" id="IPR036691">
    <property type="entry name" value="Endo/exonu/phosph_ase_sf"/>
</dbReference>
<dbReference type="GO" id="GO:0004767">
    <property type="term" value="F:sphingomyelin phosphodiesterase activity"/>
    <property type="evidence" value="ECO:0007669"/>
    <property type="project" value="InterPro"/>
</dbReference>
<evidence type="ECO:0000256" key="1">
    <source>
        <dbReference type="ARBA" id="ARBA00006335"/>
    </source>
</evidence>
<proteinExistence type="inferred from homology"/>
<protein>
    <recommendedName>
        <fullName evidence="2">Endonuclease/exonuclease/phosphatase domain-containing protein</fullName>
    </recommendedName>
</protein>
<name>A0A9W7FLR5_9STRA</name>
<accession>A0A9W7FLR5</accession>
<dbReference type="SUPFAM" id="SSF56219">
    <property type="entry name" value="DNase I-like"/>
    <property type="match status" value="1"/>
</dbReference>
<keyword evidence="4" id="KW-1185">Reference proteome</keyword>
<dbReference type="PANTHER" id="PTHR16320:SF1">
    <property type="entry name" value="SPHINGOMYELINASE DDB_G0288017"/>
    <property type="match status" value="1"/>
</dbReference>
<dbReference type="InterPro" id="IPR038772">
    <property type="entry name" value="Sph/SMPD2-like"/>
</dbReference>
<dbReference type="Pfam" id="PF03372">
    <property type="entry name" value="Exo_endo_phos"/>
    <property type="match status" value="1"/>
</dbReference>
<dbReference type="Proteomes" id="UP001165160">
    <property type="component" value="Unassembled WGS sequence"/>
</dbReference>
<evidence type="ECO:0000259" key="2">
    <source>
        <dbReference type="Pfam" id="PF03372"/>
    </source>
</evidence>
<dbReference type="Gene3D" id="3.60.10.10">
    <property type="entry name" value="Endonuclease/exonuclease/phosphatase"/>
    <property type="match status" value="1"/>
</dbReference>
<dbReference type="InterPro" id="IPR005135">
    <property type="entry name" value="Endo/exonuclease/phosphatase"/>
</dbReference>
<dbReference type="EMBL" id="BRXX01000498">
    <property type="protein sequence ID" value="GMI14340.1"/>
    <property type="molecule type" value="Genomic_DNA"/>
</dbReference>
<dbReference type="AlphaFoldDB" id="A0A9W7FLR5"/>
<evidence type="ECO:0000313" key="4">
    <source>
        <dbReference type="Proteomes" id="UP001165160"/>
    </source>
</evidence>
<comment type="caution">
    <text evidence="3">The sequence shown here is derived from an EMBL/GenBank/DDBJ whole genome shotgun (WGS) entry which is preliminary data.</text>
</comment>
<sequence length="400" mass="44269">MATPSSSPPPLTPEIIAIVFLVHPTITGPGQAPLEFRERSSSYDPTLSSSPAFFSLLTYNIAGLSPHINVNPPFRRLQEYCTRLEESSSSKQPDIICFQEAFSPHVSQKIIKKTLVSYPYKVVEPLPIPPSLPLIGPTLQMNSGLCIVSKYPIIWADAMSYGSDACGADFQANKGCVGVGIEVNGKEIAVFTSHLQSDPCNDPLWWCVKDAAATARKIKQIQLKKFANFFQTKIDLRKGSKDFAGALVCGDLNVVGEEVTVDRSTSKTMIKQKEHAEYRKMLDKFNSSGEPLVDCFRQQHPLKSGLLTVEEAGLTINGERNLDPNDYEMFRLDYVFMLGSGFKCIGAKVEEYPWTDVYGDSNGNRIKSEDGMGAVEAQDLKRAKCFSDHSAVLAKFQFRE</sequence>
<reference evidence="4" key="1">
    <citation type="journal article" date="2023" name="Commun. Biol.">
        <title>Genome analysis of Parmales, the sister group of diatoms, reveals the evolutionary specialization of diatoms from phago-mixotrophs to photoautotrophs.</title>
        <authorList>
            <person name="Ban H."/>
            <person name="Sato S."/>
            <person name="Yoshikawa S."/>
            <person name="Yamada K."/>
            <person name="Nakamura Y."/>
            <person name="Ichinomiya M."/>
            <person name="Sato N."/>
            <person name="Blanc-Mathieu R."/>
            <person name="Endo H."/>
            <person name="Kuwata A."/>
            <person name="Ogata H."/>
        </authorList>
    </citation>
    <scope>NUCLEOTIDE SEQUENCE [LARGE SCALE GENOMIC DNA]</scope>
    <source>
        <strain evidence="4">NIES 3699</strain>
    </source>
</reference>
<evidence type="ECO:0000313" key="3">
    <source>
        <dbReference type="EMBL" id="GMI14340.1"/>
    </source>
</evidence>
<gene>
    <name evidence="3" type="ORF">TrVE_jg11233</name>
</gene>
<organism evidence="3 4">
    <name type="scientific">Triparma verrucosa</name>
    <dbReference type="NCBI Taxonomy" id="1606542"/>
    <lineage>
        <taxon>Eukaryota</taxon>
        <taxon>Sar</taxon>
        <taxon>Stramenopiles</taxon>
        <taxon>Ochrophyta</taxon>
        <taxon>Bolidophyceae</taxon>
        <taxon>Parmales</taxon>
        <taxon>Triparmaceae</taxon>
        <taxon>Triparma</taxon>
    </lineage>
</organism>
<feature type="domain" description="Endonuclease/exonuclease/phosphatase" evidence="2">
    <location>
        <begin position="57"/>
        <end position="339"/>
    </location>
</feature>